<evidence type="ECO:0000256" key="3">
    <source>
        <dbReference type="ARBA" id="ARBA00022505"/>
    </source>
</evidence>
<evidence type="ECO:0000259" key="10">
    <source>
        <dbReference type="PROSITE" id="PS51866"/>
    </source>
</evidence>
<dbReference type="GO" id="GO:0005524">
    <property type="term" value="F:ATP binding"/>
    <property type="evidence" value="ECO:0007669"/>
    <property type="project" value="UniProtKB-KW"/>
</dbReference>
<dbReference type="GO" id="GO:0015098">
    <property type="term" value="F:molybdate ion transmembrane transporter activity"/>
    <property type="evidence" value="ECO:0007669"/>
    <property type="project" value="InterPro"/>
</dbReference>
<keyword evidence="5" id="KW-0547">Nucleotide-binding</keyword>
<keyword evidence="6" id="KW-0067">ATP-binding</keyword>
<keyword evidence="2" id="KW-1003">Cell membrane</keyword>
<keyword evidence="3" id="KW-0500">Molybdenum</keyword>
<dbReference type="InterPro" id="IPR005116">
    <property type="entry name" value="Transp-assoc_OB_typ1"/>
</dbReference>
<feature type="domain" description="Mop" evidence="10">
    <location>
        <begin position="276"/>
        <end position="342"/>
    </location>
</feature>
<name>A0A381SQ47_9ZZZZ</name>
<evidence type="ECO:0000256" key="5">
    <source>
        <dbReference type="ARBA" id="ARBA00022741"/>
    </source>
</evidence>
<dbReference type="SUPFAM" id="SSF52540">
    <property type="entry name" value="P-loop containing nucleoside triphosphate hydrolases"/>
    <property type="match status" value="1"/>
</dbReference>
<dbReference type="NCBIfam" id="TIGR02142">
    <property type="entry name" value="modC_ABC"/>
    <property type="match status" value="1"/>
</dbReference>
<keyword evidence="8" id="KW-0472">Membrane</keyword>
<evidence type="ECO:0000256" key="8">
    <source>
        <dbReference type="ARBA" id="ARBA00023136"/>
    </source>
</evidence>
<feature type="domain" description="ABC transporter" evidence="9">
    <location>
        <begin position="5"/>
        <end position="216"/>
    </location>
</feature>
<dbReference type="InterPro" id="IPR011868">
    <property type="entry name" value="ModC_ABC_ATP-bd"/>
</dbReference>
<dbReference type="GO" id="GO:0016887">
    <property type="term" value="F:ATP hydrolysis activity"/>
    <property type="evidence" value="ECO:0007669"/>
    <property type="project" value="InterPro"/>
</dbReference>
<keyword evidence="7" id="KW-1278">Translocase</keyword>
<dbReference type="InterPro" id="IPR004606">
    <property type="entry name" value="Mop_domain"/>
</dbReference>
<evidence type="ECO:0008006" key="12">
    <source>
        <dbReference type="Google" id="ProtNLM"/>
    </source>
</evidence>
<dbReference type="EMBL" id="UINC01003415">
    <property type="protein sequence ID" value="SVA06132.1"/>
    <property type="molecule type" value="Genomic_DNA"/>
</dbReference>
<keyword evidence="4" id="KW-0997">Cell inner membrane</keyword>
<feature type="non-terminal residue" evidence="11">
    <location>
        <position position="1"/>
    </location>
</feature>
<evidence type="ECO:0000259" key="9">
    <source>
        <dbReference type="PROSITE" id="PS50893"/>
    </source>
</evidence>
<accession>A0A381SQ47</accession>
<gene>
    <name evidence="11" type="ORF">METZ01_LOCUS58986</name>
</gene>
<dbReference type="InterPro" id="IPR017871">
    <property type="entry name" value="ABC_transporter-like_CS"/>
</dbReference>
<dbReference type="Pfam" id="PF00005">
    <property type="entry name" value="ABC_tran"/>
    <property type="match status" value="1"/>
</dbReference>
<dbReference type="Pfam" id="PF03459">
    <property type="entry name" value="TOBE"/>
    <property type="match status" value="1"/>
</dbReference>
<dbReference type="SUPFAM" id="SSF50331">
    <property type="entry name" value="MOP-like"/>
    <property type="match status" value="1"/>
</dbReference>
<dbReference type="AlphaFoldDB" id="A0A381SQ47"/>
<evidence type="ECO:0000256" key="6">
    <source>
        <dbReference type="ARBA" id="ARBA00022840"/>
    </source>
</evidence>
<evidence type="ECO:0000256" key="1">
    <source>
        <dbReference type="ARBA" id="ARBA00022448"/>
    </source>
</evidence>
<dbReference type="InterPro" id="IPR050334">
    <property type="entry name" value="Molybdenum_import_ModC"/>
</dbReference>
<dbReference type="PROSITE" id="PS00211">
    <property type="entry name" value="ABC_TRANSPORTER_1"/>
    <property type="match status" value="1"/>
</dbReference>
<dbReference type="InterPro" id="IPR008995">
    <property type="entry name" value="Mo/tungstate-bd_C_term_dom"/>
</dbReference>
<dbReference type="PANTHER" id="PTHR43514">
    <property type="entry name" value="ABC TRANSPORTER I FAMILY MEMBER 10"/>
    <property type="match status" value="1"/>
</dbReference>
<evidence type="ECO:0000313" key="11">
    <source>
        <dbReference type="EMBL" id="SVA06132.1"/>
    </source>
</evidence>
<dbReference type="PROSITE" id="PS51866">
    <property type="entry name" value="MOP"/>
    <property type="match status" value="1"/>
</dbReference>
<evidence type="ECO:0000256" key="7">
    <source>
        <dbReference type="ARBA" id="ARBA00022967"/>
    </source>
</evidence>
<proteinExistence type="predicted"/>
<dbReference type="GO" id="GO:0016020">
    <property type="term" value="C:membrane"/>
    <property type="evidence" value="ECO:0007669"/>
    <property type="project" value="InterPro"/>
</dbReference>
<dbReference type="Gene3D" id="3.40.50.300">
    <property type="entry name" value="P-loop containing nucleotide triphosphate hydrolases"/>
    <property type="match status" value="1"/>
</dbReference>
<dbReference type="SMART" id="SM00382">
    <property type="entry name" value="AAA"/>
    <property type="match status" value="1"/>
</dbReference>
<reference evidence="11" key="1">
    <citation type="submission" date="2018-05" db="EMBL/GenBank/DDBJ databases">
        <authorList>
            <person name="Lanie J.A."/>
            <person name="Ng W.-L."/>
            <person name="Kazmierczak K.M."/>
            <person name="Andrzejewski T.M."/>
            <person name="Davidsen T.M."/>
            <person name="Wayne K.J."/>
            <person name="Tettelin H."/>
            <person name="Glass J.I."/>
            <person name="Rusch D."/>
            <person name="Podicherti R."/>
            <person name="Tsui H.-C.T."/>
            <person name="Winkler M.E."/>
        </authorList>
    </citation>
    <scope>NUCLEOTIDE SEQUENCE</scope>
</reference>
<organism evidence="11">
    <name type="scientific">marine metagenome</name>
    <dbReference type="NCBI Taxonomy" id="408172"/>
    <lineage>
        <taxon>unclassified sequences</taxon>
        <taxon>metagenomes</taxon>
        <taxon>ecological metagenomes</taxon>
    </lineage>
</organism>
<evidence type="ECO:0000256" key="2">
    <source>
        <dbReference type="ARBA" id="ARBA00022475"/>
    </source>
</evidence>
<dbReference type="GO" id="GO:0140359">
    <property type="term" value="F:ABC-type transporter activity"/>
    <property type="evidence" value="ECO:0007669"/>
    <property type="project" value="InterPro"/>
</dbReference>
<dbReference type="InterPro" id="IPR003439">
    <property type="entry name" value="ABC_transporter-like_ATP-bd"/>
</dbReference>
<dbReference type="PROSITE" id="PS50893">
    <property type="entry name" value="ABC_TRANSPORTER_2"/>
    <property type="match status" value="1"/>
</dbReference>
<protein>
    <recommendedName>
        <fullName evidence="12">Molybdenum ABC transporter ATP-binding protein</fullName>
    </recommendedName>
</protein>
<evidence type="ECO:0000256" key="4">
    <source>
        <dbReference type="ARBA" id="ARBA00022519"/>
    </source>
</evidence>
<dbReference type="Gene3D" id="2.40.50.100">
    <property type="match status" value="1"/>
</dbReference>
<sequence>VEENIPLENVTALFGESGSGKTTLLRIIAGLEKKAWGKVALGKTYWQNDETKTFLPPHKRSIGYVFQDNRLFNHLNVEGNLRFGYDRSDAKNGVRFNDVVDALDLSNLLLRTPHSLSGGEKQLVSIGRALLSGPELLLMDEPLSALDAKRKAEVIPYIEQLPSNFSIPVLYVTHNLEEVTRLAPNMLLISEGKIAGKGKVEKLLERIDLWSVTGRLAAGSVLNAEVKTHLSDWGMTVLTVADHELRIPAISSPPGTFVRLRVQAKDVALATQKPVGLSIRNILSAQILSIDIEKDIFAEVLLDIGGTNLRARVTREAVDDLKLATGRKVYALIKSVAFEGQLFAK</sequence>
<dbReference type="InterPro" id="IPR003593">
    <property type="entry name" value="AAA+_ATPase"/>
</dbReference>
<dbReference type="InterPro" id="IPR027417">
    <property type="entry name" value="P-loop_NTPase"/>
</dbReference>
<keyword evidence="1" id="KW-0813">Transport</keyword>
<dbReference type="PANTHER" id="PTHR43514:SF10">
    <property type="entry name" value="MOLYBDENUM IMPORT ATP-BINDING PROTEIN MODC 2"/>
    <property type="match status" value="1"/>
</dbReference>